<evidence type="ECO:0000313" key="1">
    <source>
        <dbReference type="EMBL" id="TKJ08690.1"/>
    </source>
</evidence>
<comment type="caution">
    <text evidence="1">The sequence shown here is derived from an EMBL/GenBank/DDBJ whole genome shotgun (WGS) entry which is preliminary data.</text>
</comment>
<protein>
    <submittedName>
        <fullName evidence="1">Tetratricopeptide repeat protein</fullName>
    </submittedName>
</protein>
<dbReference type="Proteomes" id="UP000308444">
    <property type="component" value="Unassembled WGS sequence"/>
</dbReference>
<dbReference type="SUPFAM" id="SSF48452">
    <property type="entry name" value="TPR-like"/>
    <property type="match status" value="1"/>
</dbReference>
<evidence type="ECO:0000313" key="2">
    <source>
        <dbReference type="Proteomes" id="UP000308444"/>
    </source>
</evidence>
<dbReference type="Gene3D" id="1.25.40.10">
    <property type="entry name" value="Tetratricopeptide repeat domain"/>
    <property type="match status" value="1"/>
</dbReference>
<name>A0A9X9AGK3_BACCE</name>
<dbReference type="EMBL" id="SZOH01000014">
    <property type="protein sequence ID" value="TKJ08690.1"/>
    <property type="molecule type" value="Genomic_DNA"/>
</dbReference>
<dbReference type="PANTHER" id="PTHR37038:SF14">
    <property type="entry name" value="TRANSCRIPTIONAL ACTIVATOR"/>
    <property type="match status" value="1"/>
</dbReference>
<gene>
    <name evidence="1" type="ORF">FC695_00310</name>
</gene>
<organism evidence="1 2">
    <name type="scientific">Bacillus cereus</name>
    <dbReference type="NCBI Taxonomy" id="1396"/>
    <lineage>
        <taxon>Bacteria</taxon>
        <taxon>Bacillati</taxon>
        <taxon>Bacillota</taxon>
        <taxon>Bacilli</taxon>
        <taxon>Bacillales</taxon>
        <taxon>Bacillaceae</taxon>
        <taxon>Bacillus</taxon>
        <taxon>Bacillus cereus group</taxon>
    </lineage>
</organism>
<accession>A0A9X9AGK3</accession>
<sequence>MQTIAIFHGENKEYEKSINILRRCLTNFNKLDFPRDKEIKLKIIFNLAKILGHANQHEEAVKYNDMGIKLAINLNTLYLLGELYYGKAWNLLKLKQPNEEDVANNMKKALFIF</sequence>
<dbReference type="Pfam" id="PF18768">
    <property type="entry name" value="RNPP_C"/>
    <property type="match status" value="1"/>
</dbReference>
<dbReference type="InterPro" id="IPR041315">
    <property type="entry name" value="PlcR_TPR"/>
</dbReference>
<reference evidence="1 2" key="1">
    <citation type="journal article" date="2019" name="Environ. Microbiol.">
        <title>An active ?-lactamase is a part of an orchestrated cell wall stress resistance network of Bacillus subtilis and related rhizosphere species.</title>
        <authorList>
            <person name="Bucher T."/>
            <person name="Keren-Paz A."/>
            <person name="Hausser J."/>
            <person name="Olender T."/>
            <person name="Cytryn E."/>
            <person name="Kolodkin-Gal I."/>
        </authorList>
    </citation>
    <scope>NUCLEOTIDE SEQUENCE [LARGE SCALE GENOMIC DNA]</scope>
    <source>
        <strain evidence="1 2">I32</strain>
    </source>
</reference>
<feature type="non-terminal residue" evidence="1">
    <location>
        <position position="113"/>
    </location>
</feature>
<proteinExistence type="predicted"/>
<dbReference type="InterPro" id="IPR011990">
    <property type="entry name" value="TPR-like_helical_dom_sf"/>
</dbReference>
<dbReference type="AlphaFoldDB" id="A0A9X9AGK3"/>
<dbReference type="InterPro" id="IPR053163">
    <property type="entry name" value="HTH-type_regulator_Rgg"/>
</dbReference>
<dbReference type="PANTHER" id="PTHR37038">
    <property type="entry name" value="TRANSCRIPTIONAL REGULATOR-RELATED"/>
    <property type="match status" value="1"/>
</dbReference>